<dbReference type="EMBL" id="SNZH01000001">
    <property type="protein sequence ID" value="TDR48771.1"/>
    <property type="molecule type" value="Genomic_DNA"/>
</dbReference>
<evidence type="ECO:0008006" key="4">
    <source>
        <dbReference type="Google" id="ProtNLM"/>
    </source>
</evidence>
<name>A0A4R6ZA17_9GAMM</name>
<protein>
    <recommendedName>
        <fullName evidence="4">Lipoprotein</fullName>
    </recommendedName>
</protein>
<keyword evidence="3" id="KW-1185">Reference proteome</keyword>
<accession>A0A4R6ZA17</accession>
<evidence type="ECO:0000313" key="2">
    <source>
        <dbReference type="EMBL" id="TDR48771.1"/>
    </source>
</evidence>
<sequence>MRSFKYLLLAAGFGLLAGCGAGGVKKDDTVDARAVKRWELLIAHKAADAYEYLTPGYRSTHPKELYAAAMSSRPVKWKKAELMDKDCPDEDTCNVRIIVDFELRIAAGIPQAVASSDVQKEKWLRIKGQWYHLPAQ</sequence>
<keyword evidence="1" id="KW-0732">Signal</keyword>
<organism evidence="2 3">
    <name type="scientific">Tahibacter aquaticus</name>
    <dbReference type="NCBI Taxonomy" id="520092"/>
    <lineage>
        <taxon>Bacteria</taxon>
        <taxon>Pseudomonadati</taxon>
        <taxon>Pseudomonadota</taxon>
        <taxon>Gammaproteobacteria</taxon>
        <taxon>Lysobacterales</taxon>
        <taxon>Rhodanobacteraceae</taxon>
        <taxon>Tahibacter</taxon>
    </lineage>
</organism>
<dbReference type="PROSITE" id="PS51257">
    <property type="entry name" value="PROKAR_LIPOPROTEIN"/>
    <property type="match status" value="1"/>
</dbReference>
<feature type="chain" id="PRO_5020634990" description="Lipoprotein" evidence="1">
    <location>
        <begin position="22"/>
        <end position="136"/>
    </location>
</feature>
<dbReference type="OrthoDB" id="5738094at2"/>
<evidence type="ECO:0000313" key="3">
    <source>
        <dbReference type="Proteomes" id="UP000295293"/>
    </source>
</evidence>
<dbReference type="RefSeq" id="WP_133816879.1">
    <property type="nucleotide sequence ID" value="NZ_SNZH01000001.1"/>
</dbReference>
<proteinExistence type="predicted"/>
<evidence type="ECO:0000256" key="1">
    <source>
        <dbReference type="SAM" id="SignalP"/>
    </source>
</evidence>
<reference evidence="2 3" key="1">
    <citation type="submission" date="2019-03" db="EMBL/GenBank/DDBJ databases">
        <title>Genomic Encyclopedia of Type Strains, Phase IV (KMG-IV): sequencing the most valuable type-strain genomes for metagenomic binning, comparative biology and taxonomic classification.</title>
        <authorList>
            <person name="Goeker M."/>
        </authorList>
    </citation>
    <scope>NUCLEOTIDE SEQUENCE [LARGE SCALE GENOMIC DNA]</scope>
    <source>
        <strain evidence="2 3">DSM 21667</strain>
    </source>
</reference>
<gene>
    <name evidence="2" type="ORF">DFR29_101395</name>
</gene>
<dbReference type="AlphaFoldDB" id="A0A4R6ZA17"/>
<comment type="caution">
    <text evidence="2">The sequence shown here is derived from an EMBL/GenBank/DDBJ whole genome shotgun (WGS) entry which is preliminary data.</text>
</comment>
<dbReference type="Proteomes" id="UP000295293">
    <property type="component" value="Unassembled WGS sequence"/>
</dbReference>
<feature type="signal peptide" evidence="1">
    <location>
        <begin position="1"/>
        <end position="21"/>
    </location>
</feature>